<dbReference type="OrthoDB" id="4220764at2"/>
<evidence type="ECO:0000313" key="2">
    <source>
        <dbReference type="EMBL" id="KUN08575.1"/>
    </source>
</evidence>
<organism evidence="2 3">
    <name type="scientific">Streptomyces yokosukanensis</name>
    <dbReference type="NCBI Taxonomy" id="67386"/>
    <lineage>
        <taxon>Bacteria</taxon>
        <taxon>Bacillati</taxon>
        <taxon>Actinomycetota</taxon>
        <taxon>Actinomycetes</taxon>
        <taxon>Kitasatosporales</taxon>
        <taxon>Streptomycetaceae</taxon>
        <taxon>Streptomyces</taxon>
    </lineage>
</organism>
<proteinExistence type="predicted"/>
<protein>
    <submittedName>
        <fullName evidence="2">Uncharacterized protein</fullName>
    </submittedName>
</protein>
<sequence>MAHDGLSVEVSVPFGADTEDPTIRLSGPEGAVREAIGSSFRFDSDTLTNATLAELIIEASRMARSASQIVHGLGASVVPSQPDSQASTPRPAAQPPMPEQSGAKALLEQIDSCRTIDELKRLWAENQAAFSDSSVMDAWKARGRVLAGS</sequence>
<dbReference type="Proteomes" id="UP000053127">
    <property type="component" value="Unassembled WGS sequence"/>
</dbReference>
<dbReference type="EMBL" id="LMWN01000008">
    <property type="protein sequence ID" value="KUN08575.1"/>
    <property type="molecule type" value="Genomic_DNA"/>
</dbReference>
<dbReference type="STRING" id="67386.AQI95_09475"/>
<feature type="compositionally biased region" description="Polar residues" evidence="1">
    <location>
        <begin position="78"/>
        <end position="88"/>
    </location>
</feature>
<dbReference type="AlphaFoldDB" id="A0A101PBM5"/>
<keyword evidence="3" id="KW-1185">Reference proteome</keyword>
<reference evidence="2 3" key="1">
    <citation type="submission" date="2015-10" db="EMBL/GenBank/DDBJ databases">
        <title>Draft genome sequence of Streptomyces yokosukanensis DSM 40224, type strain for the species Streptomyces yokosukanensis.</title>
        <authorList>
            <person name="Ruckert C."/>
            <person name="Winkler A."/>
            <person name="Kalinowski J."/>
            <person name="Kampfer P."/>
            <person name="Glaeser S."/>
        </authorList>
    </citation>
    <scope>NUCLEOTIDE SEQUENCE [LARGE SCALE GENOMIC DNA]</scope>
    <source>
        <strain evidence="2 3">DSM 40224</strain>
    </source>
</reference>
<comment type="caution">
    <text evidence="2">The sequence shown here is derived from an EMBL/GenBank/DDBJ whole genome shotgun (WGS) entry which is preliminary data.</text>
</comment>
<evidence type="ECO:0000313" key="3">
    <source>
        <dbReference type="Proteomes" id="UP000053127"/>
    </source>
</evidence>
<dbReference type="RefSeq" id="WP_067120221.1">
    <property type="nucleotide sequence ID" value="NZ_KQ948208.1"/>
</dbReference>
<accession>A0A101PBM5</accession>
<gene>
    <name evidence="2" type="ORF">AQI95_09475</name>
</gene>
<name>A0A101PBM5_9ACTN</name>
<evidence type="ECO:0000256" key="1">
    <source>
        <dbReference type="SAM" id="MobiDB-lite"/>
    </source>
</evidence>
<feature type="region of interest" description="Disordered" evidence="1">
    <location>
        <begin position="74"/>
        <end position="105"/>
    </location>
</feature>